<comment type="caution">
    <text evidence="3">The sequence shown here is derived from an EMBL/GenBank/DDBJ whole genome shotgun (WGS) entry which is preliminary data.</text>
</comment>
<keyword evidence="4" id="KW-1185">Reference proteome</keyword>
<feature type="region of interest" description="Disordered" evidence="2">
    <location>
        <begin position="80"/>
        <end position="114"/>
    </location>
</feature>
<reference evidence="3 4" key="1">
    <citation type="submission" date="2021-06" db="EMBL/GenBank/DDBJ databases">
        <authorList>
            <person name="Kallberg Y."/>
            <person name="Tangrot J."/>
            <person name="Rosling A."/>
        </authorList>
    </citation>
    <scope>NUCLEOTIDE SEQUENCE [LARGE SCALE GENOMIC DNA]</scope>
    <source>
        <strain evidence="3 4">120-4 pot B 10/14</strain>
    </source>
</reference>
<keyword evidence="1" id="KW-0175">Coiled coil</keyword>
<organism evidence="3 4">
    <name type="scientific">Gigaspora margarita</name>
    <dbReference type="NCBI Taxonomy" id="4874"/>
    <lineage>
        <taxon>Eukaryota</taxon>
        <taxon>Fungi</taxon>
        <taxon>Fungi incertae sedis</taxon>
        <taxon>Mucoromycota</taxon>
        <taxon>Glomeromycotina</taxon>
        <taxon>Glomeromycetes</taxon>
        <taxon>Diversisporales</taxon>
        <taxon>Gigasporaceae</taxon>
        <taxon>Gigaspora</taxon>
    </lineage>
</organism>
<dbReference type="EMBL" id="CAJVQB010041013">
    <property type="protein sequence ID" value="CAG8829076.1"/>
    <property type="molecule type" value="Genomic_DNA"/>
</dbReference>
<protein>
    <submittedName>
        <fullName evidence="3">39017_t:CDS:1</fullName>
    </submittedName>
</protein>
<name>A0ABN7WEP5_GIGMA</name>
<sequence length="114" mass="13315">MLLVVFSTCQYSTRVRTVKEIELLRERIQSLENEVKLSKKDNELIKKDLTSVKKELETYKRPSNCSLKIALKYPVLQSQLQPTESNSNKKVEELARNKAKNAKKRDYRKEVGKT</sequence>
<accession>A0ABN7WEP5</accession>
<evidence type="ECO:0000313" key="3">
    <source>
        <dbReference type="EMBL" id="CAG8829076.1"/>
    </source>
</evidence>
<evidence type="ECO:0000256" key="2">
    <source>
        <dbReference type="SAM" id="MobiDB-lite"/>
    </source>
</evidence>
<dbReference type="Proteomes" id="UP000789901">
    <property type="component" value="Unassembled WGS sequence"/>
</dbReference>
<feature type="coiled-coil region" evidence="1">
    <location>
        <begin position="14"/>
        <end position="48"/>
    </location>
</feature>
<feature type="compositionally biased region" description="Basic residues" evidence="2">
    <location>
        <begin position="97"/>
        <end position="106"/>
    </location>
</feature>
<gene>
    <name evidence="3" type="ORF">GMARGA_LOCUS29892</name>
</gene>
<evidence type="ECO:0000256" key="1">
    <source>
        <dbReference type="SAM" id="Coils"/>
    </source>
</evidence>
<feature type="non-terminal residue" evidence="3">
    <location>
        <position position="114"/>
    </location>
</feature>
<proteinExistence type="predicted"/>
<evidence type="ECO:0000313" key="4">
    <source>
        <dbReference type="Proteomes" id="UP000789901"/>
    </source>
</evidence>
<feature type="compositionally biased region" description="Basic and acidic residues" evidence="2">
    <location>
        <begin position="87"/>
        <end position="96"/>
    </location>
</feature>